<dbReference type="Proteomes" id="UP000223525">
    <property type="component" value="Unassembled WGS sequence"/>
</dbReference>
<accession>A0A2C6AAY9</accession>
<organism evidence="3 4">
    <name type="scientific">Fusobacterium nucleatum subsp. polymorphum</name>
    <name type="common">Fusobacterium polymorphum</name>
    <dbReference type="NCBI Taxonomy" id="76857"/>
    <lineage>
        <taxon>Bacteria</taxon>
        <taxon>Fusobacteriati</taxon>
        <taxon>Fusobacteriota</taxon>
        <taxon>Fusobacteriia</taxon>
        <taxon>Fusobacteriales</taxon>
        <taxon>Fusobacteriaceae</taxon>
        <taxon>Fusobacterium</taxon>
    </lineage>
</organism>
<gene>
    <name evidence="3" type="ORF">CA836_02465</name>
</gene>
<dbReference type="PANTHER" id="PTHR35149:SF2">
    <property type="entry name" value="DUF262 DOMAIN-CONTAINING PROTEIN"/>
    <property type="match status" value="1"/>
</dbReference>
<evidence type="ECO:0000259" key="1">
    <source>
        <dbReference type="Pfam" id="PF03235"/>
    </source>
</evidence>
<evidence type="ECO:0000313" key="4">
    <source>
        <dbReference type="Proteomes" id="UP000223525"/>
    </source>
</evidence>
<dbReference type="PANTHER" id="PTHR35149">
    <property type="entry name" value="SLL5132 PROTEIN"/>
    <property type="match status" value="1"/>
</dbReference>
<evidence type="ECO:0000313" key="3">
    <source>
        <dbReference type="EMBL" id="PHH98697.1"/>
    </source>
</evidence>
<dbReference type="InterPro" id="IPR004919">
    <property type="entry name" value="GmrSD_N"/>
</dbReference>
<dbReference type="InterPro" id="IPR011089">
    <property type="entry name" value="GmrSD_C"/>
</dbReference>
<feature type="domain" description="GmrSD restriction endonucleases N-terminal" evidence="1">
    <location>
        <begin position="13"/>
        <end position="239"/>
    </location>
</feature>
<dbReference type="EMBL" id="NIRK01000001">
    <property type="protein sequence ID" value="PHH98697.1"/>
    <property type="molecule type" value="Genomic_DNA"/>
</dbReference>
<proteinExistence type="predicted"/>
<reference evidence="3 4" key="1">
    <citation type="submission" date="2017-06" db="EMBL/GenBank/DDBJ databases">
        <title>Draft genome sequence of Fusobacterium nucleatum subsp. polymorphum KCOM 1248 (=ChDC F113).</title>
        <authorList>
            <person name="Kook J.-K."/>
            <person name="Park S.-N."/>
            <person name="Lim Y.K."/>
            <person name="Roh H."/>
        </authorList>
    </citation>
    <scope>NUCLEOTIDE SEQUENCE [LARGE SCALE GENOMIC DNA]</scope>
    <source>
        <strain evidence="4">KCOM 1248 (ChDC F113)</strain>
    </source>
</reference>
<dbReference type="AlphaFoldDB" id="A0A2C6AAY9"/>
<dbReference type="Pfam" id="PF07510">
    <property type="entry name" value="GmrSD_C"/>
    <property type="match status" value="1"/>
</dbReference>
<feature type="domain" description="GmrSD restriction endonucleases C-terminal" evidence="2">
    <location>
        <begin position="431"/>
        <end position="554"/>
    </location>
</feature>
<evidence type="ECO:0008006" key="5">
    <source>
        <dbReference type="Google" id="ProtNLM"/>
    </source>
</evidence>
<protein>
    <recommendedName>
        <fullName evidence="5">DUF262 domain-containing protein</fullName>
    </recommendedName>
</protein>
<name>A0A2C6AAY9_FUSNP</name>
<dbReference type="RefSeq" id="WP_098981445.1">
    <property type="nucleotide sequence ID" value="NZ_CP077116.1"/>
</dbReference>
<sequence>MATTISVNKQTIEQFLLNARTKPFLIPEYQRPYSWTSDQIDTLFNDIWEFTCNEGGTDKEGTYFLGSIVSYENDRGEQEIIDGQQRITSIFLLLRAIYTKLNGVEEKTEEAKNFISKIEPLIWSTNKLTGKVDYSSILLNSKVISETENETLKNILESGEIDKESEDNYSKNYNQILKLIEEKSVENALMIYQFIYALLNQVIILPITADSQETALTIFSTLNDRGLPLSDADIFKAKIYNHLKSKEEKEEFIEKWKELEEDTQNISESIQQLFYYYMFYLRALENDRNSTTPGLRKYYSANKFKKLLEADILDDLRKILNIWKVIDDYSKNRIENESWSENKDILKVLDILTSYPNEFWKYPVIVYYLSHKDKKEFEIKFLKFLRKLYVELLKKYIEIPTINAVKANILKLNAEIINSDKPIFDFKALPEDEIKEKIKTPHRNAVRMLLKTLTYDIQDNLLEKKWEIEHILPVKWENNYDLRENEKVAKEKIEHLGNKTPFEKKLNIIATNNYFSKKKILYLNSEIKMTKEIGELKSNKWDLDDIIERDIRMTDKIISILKLWNKEYK</sequence>
<evidence type="ECO:0000259" key="2">
    <source>
        <dbReference type="Pfam" id="PF07510"/>
    </source>
</evidence>
<dbReference type="Pfam" id="PF03235">
    <property type="entry name" value="GmrSD_N"/>
    <property type="match status" value="1"/>
</dbReference>
<comment type="caution">
    <text evidence="3">The sequence shown here is derived from an EMBL/GenBank/DDBJ whole genome shotgun (WGS) entry which is preliminary data.</text>
</comment>